<dbReference type="InterPro" id="IPR036121">
    <property type="entry name" value="ATPase_F1/V1/A1_a/bsu_N_sf"/>
</dbReference>
<evidence type="ECO:0000259" key="13">
    <source>
        <dbReference type="Pfam" id="PF02874"/>
    </source>
</evidence>
<evidence type="ECO:0000256" key="6">
    <source>
        <dbReference type="ARBA" id="ARBA00022967"/>
    </source>
</evidence>
<evidence type="ECO:0000256" key="3">
    <source>
        <dbReference type="ARBA" id="ARBA00022448"/>
    </source>
</evidence>
<dbReference type="GO" id="GO:0046933">
    <property type="term" value="F:proton-transporting ATP synthase activity, rotational mechanism"/>
    <property type="evidence" value="ECO:0007669"/>
    <property type="project" value="TreeGrafter"/>
</dbReference>
<feature type="region of interest" description="Disordered" evidence="11">
    <location>
        <begin position="100"/>
        <end position="125"/>
    </location>
</feature>
<feature type="compositionally biased region" description="Basic and acidic residues" evidence="11">
    <location>
        <begin position="100"/>
        <end position="119"/>
    </location>
</feature>
<dbReference type="Gene3D" id="2.40.10.170">
    <property type="match status" value="1"/>
</dbReference>
<evidence type="ECO:0000313" key="14">
    <source>
        <dbReference type="EMBL" id="SVC84476.1"/>
    </source>
</evidence>
<dbReference type="Pfam" id="PF02874">
    <property type="entry name" value="ATP-synt_ab_N"/>
    <property type="match status" value="1"/>
</dbReference>
<keyword evidence="3" id="KW-0813">Transport</keyword>
<feature type="non-terminal residue" evidence="14">
    <location>
        <position position="260"/>
    </location>
</feature>
<evidence type="ECO:0000256" key="9">
    <source>
        <dbReference type="ARBA" id="ARBA00023196"/>
    </source>
</evidence>
<protein>
    <recommendedName>
        <fullName evidence="15">AAA+ ATPase domain-containing protein</fullName>
    </recommendedName>
</protein>
<name>A0A382QGB7_9ZZZZ</name>
<evidence type="ECO:0000256" key="11">
    <source>
        <dbReference type="SAM" id="MobiDB-lite"/>
    </source>
</evidence>
<evidence type="ECO:0000256" key="5">
    <source>
        <dbReference type="ARBA" id="ARBA00022840"/>
    </source>
</evidence>
<comment type="similarity">
    <text evidence="2">Belongs to the ATPase alpha/beta chains family.</text>
</comment>
<evidence type="ECO:0000256" key="8">
    <source>
        <dbReference type="ARBA" id="ARBA00023136"/>
    </source>
</evidence>
<evidence type="ECO:0000256" key="1">
    <source>
        <dbReference type="ARBA" id="ARBA00004370"/>
    </source>
</evidence>
<evidence type="ECO:0000259" key="12">
    <source>
        <dbReference type="Pfam" id="PF00006"/>
    </source>
</evidence>
<dbReference type="SUPFAM" id="SSF52540">
    <property type="entry name" value="P-loop containing nucleoside triphosphate hydrolases"/>
    <property type="match status" value="1"/>
</dbReference>
<dbReference type="PANTHER" id="PTHR15184">
    <property type="entry name" value="ATP SYNTHASE"/>
    <property type="match status" value="1"/>
</dbReference>
<dbReference type="GO" id="GO:0045259">
    <property type="term" value="C:proton-transporting ATP synthase complex"/>
    <property type="evidence" value="ECO:0007669"/>
    <property type="project" value="UniProtKB-KW"/>
</dbReference>
<keyword evidence="10" id="KW-0066">ATP synthesis</keyword>
<keyword evidence="4" id="KW-0547">Nucleotide-binding</keyword>
<evidence type="ECO:0000256" key="2">
    <source>
        <dbReference type="ARBA" id="ARBA00008936"/>
    </source>
</evidence>
<evidence type="ECO:0008006" key="15">
    <source>
        <dbReference type="Google" id="ProtNLM"/>
    </source>
</evidence>
<dbReference type="FunFam" id="2.40.10.170:FF:000005">
    <property type="entry name" value="ATP synthase subunit beta"/>
    <property type="match status" value="1"/>
</dbReference>
<dbReference type="Gene3D" id="3.40.50.300">
    <property type="entry name" value="P-loop containing nucleotide triphosphate hydrolases"/>
    <property type="match status" value="1"/>
</dbReference>
<dbReference type="CDD" id="cd18115">
    <property type="entry name" value="ATP-synt_F1_beta_N"/>
    <property type="match status" value="1"/>
</dbReference>
<dbReference type="EMBL" id="UINC01114278">
    <property type="protein sequence ID" value="SVC84476.1"/>
    <property type="molecule type" value="Genomic_DNA"/>
</dbReference>
<dbReference type="PANTHER" id="PTHR15184:SF71">
    <property type="entry name" value="ATP SYNTHASE SUBUNIT BETA, MITOCHONDRIAL"/>
    <property type="match status" value="1"/>
</dbReference>
<evidence type="ECO:0000256" key="4">
    <source>
        <dbReference type="ARBA" id="ARBA00022741"/>
    </source>
</evidence>
<feature type="domain" description="ATPase F1/V1/A1 complex alpha/beta subunit nucleotide-binding" evidence="12">
    <location>
        <begin position="135"/>
        <end position="260"/>
    </location>
</feature>
<feature type="domain" description="ATPase F1/V1/A1 complex alpha/beta subunit N-terminal" evidence="13">
    <location>
        <begin position="7"/>
        <end position="77"/>
    </location>
</feature>
<evidence type="ECO:0000256" key="10">
    <source>
        <dbReference type="ARBA" id="ARBA00023310"/>
    </source>
</evidence>
<dbReference type="GO" id="GO:0005524">
    <property type="term" value="F:ATP binding"/>
    <property type="evidence" value="ECO:0007669"/>
    <property type="project" value="UniProtKB-KW"/>
</dbReference>
<keyword evidence="7" id="KW-0406">Ion transport</keyword>
<keyword evidence="5" id="KW-0067">ATP-binding</keyword>
<gene>
    <name evidence="14" type="ORF">METZ01_LOCUS337330</name>
</gene>
<keyword evidence="6" id="KW-1278">Translocase</keyword>
<dbReference type="SUPFAM" id="SSF50615">
    <property type="entry name" value="N-terminal domain of alpha and beta subunits of F1 ATP synthase"/>
    <property type="match status" value="1"/>
</dbReference>
<organism evidence="14">
    <name type="scientific">marine metagenome</name>
    <dbReference type="NCBI Taxonomy" id="408172"/>
    <lineage>
        <taxon>unclassified sequences</taxon>
        <taxon>metagenomes</taxon>
        <taxon>ecological metagenomes</taxon>
    </lineage>
</organism>
<dbReference type="InterPro" id="IPR004100">
    <property type="entry name" value="ATPase_F1/V1/A1_a/bsu_N"/>
</dbReference>
<keyword evidence="8" id="KW-0472">Membrane</keyword>
<comment type="subcellular location">
    <subcellularLocation>
        <location evidence="1">Membrane</location>
    </subcellularLocation>
</comment>
<dbReference type="Pfam" id="PF00006">
    <property type="entry name" value="ATP-synt_ab"/>
    <property type="match status" value="1"/>
</dbReference>
<sequence length="260" mass="27668">MKEGTVKEIIGVVIDVEFAGGELPPIYNALEVNAEDSPTDGRLVLEVQQHLGESLVRTVAMDSTDGLGRGARVVDTGRPIQVPVGDAVLGRLFNVIGEPVDEKGSLPEDTPRMPMHRDPPSLNDQVTSDQMLETGVKVLDLICPFARGGKLGLFGGAGVGKTVILKELINNVASSHGGVSVFAGVGERTREGNDLLGEMIEAGVIDKTAMVFGQMNEPPGARQRIALTGLTMAEHFRDAEGQDVLLFIDNIFRFILAGAE</sequence>
<dbReference type="InterPro" id="IPR027417">
    <property type="entry name" value="P-loop_NTPase"/>
</dbReference>
<evidence type="ECO:0000256" key="7">
    <source>
        <dbReference type="ARBA" id="ARBA00023065"/>
    </source>
</evidence>
<proteinExistence type="inferred from homology"/>
<accession>A0A382QGB7</accession>
<dbReference type="InterPro" id="IPR000194">
    <property type="entry name" value="ATPase_F1/V1/A1_a/bsu_nucl-bd"/>
</dbReference>
<dbReference type="InterPro" id="IPR050053">
    <property type="entry name" value="ATPase_alpha/beta_chains"/>
</dbReference>
<reference evidence="14" key="1">
    <citation type="submission" date="2018-05" db="EMBL/GenBank/DDBJ databases">
        <authorList>
            <person name="Lanie J.A."/>
            <person name="Ng W.-L."/>
            <person name="Kazmierczak K.M."/>
            <person name="Andrzejewski T.M."/>
            <person name="Davidsen T.M."/>
            <person name="Wayne K.J."/>
            <person name="Tettelin H."/>
            <person name="Glass J.I."/>
            <person name="Rusch D."/>
            <person name="Podicherti R."/>
            <person name="Tsui H.-C.T."/>
            <person name="Winkler M.E."/>
        </authorList>
    </citation>
    <scope>NUCLEOTIDE SEQUENCE</scope>
</reference>
<keyword evidence="9" id="KW-0139">CF(1)</keyword>
<dbReference type="AlphaFoldDB" id="A0A382QGB7"/>